<dbReference type="Pfam" id="PF01397">
    <property type="entry name" value="Terpene_synth"/>
    <property type="match status" value="1"/>
</dbReference>
<accession>A0A371HR98</accession>
<evidence type="ECO:0000256" key="3">
    <source>
        <dbReference type="ARBA" id="ARBA00022842"/>
    </source>
</evidence>
<name>A0A371HR98_MUCPR</name>
<dbReference type="InterPro" id="IPR001906">
    <property type="entry name" value="Terpene_synth_N"/>
</dbReference>
<proteinExistence type="predicted"/>
<keyword evidence="3" id="KW-0460">Magnesium</keyword>
<dbReference type="InterPro" id="IPR005630">
    <property type="entry name" value="Terpene_synthase_metal-bd"/>
</dbReference>
<dbReference type="AlphaFoldDB" id="A0A371HR98"/>
<dbReference type="Pfam" id="PF03936">
    <property type="entry name" value="Terpene_synth_C"/>
    <property type="match status" value="2"/>
</dbReference>
<dbReference type="EMBL" id="QJKJ01001905">
    <property type="protein sequence ID" value="RDY05320.1"/>
    <property type="molecule type" value="Genomic_DNA"/>
</dbReference>
<dbReference type="PANTHER" id="PTHR31225:SF0">
    <property type="entry name" value="S-(+)-LINALOOL SYNTHASE, CHLOROPLASTIC"/>
    <property type="match status" value="1"/>
</dbReference>
<reference evidence="7" key="1">
    <citation type="submission" date="2018-05" db="EMBL/GenBank/DDBJ databases">
        <title>Draft genome of Mucuna pruriens seed.</title>
        <authorList>
            <person name="Nnadi N.E."/>
            <person name="Vos R."/>
            <person name="Hasami M.H."/>
            <person name="Devisetty U.K."/>
            <person name="Aguiy J.C."/>
        </authorList>
    </citation>
    <scope>NUCLEOTIDE SEQUENCE [LARGE SCALE GENOMIC DNA]</scope>
    <source>
        <strain evidence="7">JCA_2017</strain>
    </source>
</reference>
<dbReference type="SUPFAM" id="SSF48239">
    <property type="entry name" value="Terpenoid cyclases/Protein prenyltransferases"/>
    <property type="match status" value="1"/>
</dbReference>
<feature type="non-terminal residue" evidence="7">
    <location>
        <position position="1"/>
    </location>
</feature>
<dbReference type="InterPro" id="IPR050148">
    <property type="entry name" value="Terpene_synthase-like"/>
</dbReference>
<dbReference type="InterPro" id="IPR008949">
    <property type="entry name" value="Isoprenoid_synthase_dom_sf"/>
</dbReference>
<evidence type="ECO:0000256" key="4">
    <source>
        <dbReference type="ARBA" id="ARBA00023239"/>
    </source>
</evidence>
<dbReference type="SUPFAM" id="SSF48576">
    <property type="entry name" value="Terpenoid synthases"/>
    <property type="match status" value="1"/>
</dbReference>
<comment type="caution">
    <text evidence="7">The sequence shown here is derived from an EMBL/GenBank/DDBJ whole genome shotgun (WGS) entry which is preliminary data.</text>
</comment>
<comment type="cofactor">
    <cofactor evidence="1">
        <name>Mg(2+)</name>
        <dbReference type="ChEBI" id="CHEBI:18420"/>
    </cofactor>
</comment>
<dbReference type="PANTHER" id="PTHR31225">
    <property type="entry name" value="OS04G0344100 PROTEIN-RELATED"/>
    <property type="match status" value="1"/>
</dbReference>
<dbReference type="InterPro" id="IPR008930">
    <property type="entry name" value="Terpenoid_cyclase/PrenylTrfase"/>
</dbReference>
<keyword evidence="8" id="KW-1185">Reference proteome</keyword>
<feature type="domain" description="Terpene synthase metal-binding" evidence="6">
    <location>
        <begin position="114"/>
        <end position="160"/>
    </location>
</feature>
<organism evidence="7 8">
    <name type="scientific">Mucuna pruriens</name>
    <name type="common">Velvet bean</name>
    <name type="synonym">Dolichos pruriens</name>
    <dbReference type="NCBI Taxonomy" id="157652"/>
    <lineage>
        <taxon>Eukaryota</taxon>
        <taxon>Viridiplantae</taxon>
        <taxon>Streptophyta</taxon>
        <taxon>Embryophyta</taxon>
        <taxon>Tracheophyta</taxon>
        <taxon>Spermatophyta</taxon>
        <taxon>Magnoliopsida</taxon>
        <taxon>eudicotyledons</taxon>
        <taxon>Gunneridae</taxon>
        <taxon>Pentapetalae</taxon>
        <taxon>rosids</taxon>
        <taxon>fabids</taxon>
        <taxon>Fabales</taxon>
        <taxon>Fabaceae</taxon>
        <taxon>Papilionoideae</taxon>
        <taxon>50 kb inversion clade</taxon>
        <taxon>NPAAA clade</taxon>
        <taxon>indigoferoid/millettioid clade</taxon>
        <taxon>Phaseoleae</taxon>
        <taxon>Mucuna</taxon>
    </lineage>
</organism>
<dbReference type="Proteomes" id="UP000257109">
    <property type="component" value="Unassembled WGS sequence"/>
</dbReference>
<evidence type="ECO:0000259" key="6">
    <source>
        <dbReference type="Pfam" id="PF03936"/>
    </source>
</evidence>
<sequence length="337" mass="38549">MQRLNIDYHFQEEIDAFLHRQYVISTTRWNTYDNVLHHIALCFRLFREQGYYVPAEVFDKFTDKKGKFKQKVGGNIKGMIDLYEASQLSIRGEDILVEAGQFSGLVLKEKLGCLDDHEAKFLPDYMKICFKALYDLTNETSSKIYQKNGWDPTDTLRNTKAHTTSLLAYSAMIITECERDRPFSAVEELVFLVEAEWFASGNIPSAEEYLKNGIVSSGVHIESVEIIDGIPGIISSSATILRLWDDLGNAEDKNEEGNDGSNVNCLLGEQQELSLKRARDEVMSMISDAWKRLNQECLFDTTALLRPLSILRGCYHNHSLPRIEEQLNSLFFHNLLL</sequence>
<dbReference type="GO" id="GO:0010333">
    <property type="term" value="F:terpene synthase activity"/>
    <property type="evidence" value="ECO:0007669"/>
    <property type="project" value="InterPro"/>
</dbReference>
<evidence type="ECO:0000256" key="2">
    <source>
        <dbReference type="ARBA" id="ARBA00022723"/>
    </source>
</evidence>
<dbReference type="STRING" id="157652.A0A371HR98"/>
<evidence type="ECO:0000259" key="5">
    <source>
        <dbReference type="Pfam" id="PF01397"/>
    </source>
</evidence>
<dbReference type="GO" id="GO:0000287">
    <property type="term" value="F:magnesium ion binding"/>
    <property type="evidence" value="ECO:0007669"/>
    <property type="project" value="InterPro"/>
</dbReference>
<dbReference type="GO" id="GO:0016114">
    <property type="term" value="P:terpenoid biosynthetic process"/>
    <property type="evidence" value="ECO:0007669"/>
    <property type="project" value="InterPro"/>
</dbReference>
<protein>
    <submittedName>
        <fullName evidence="7">Uncharacterized protein</fullName>
    </submittedName>
</protein>
<dbReference type="Gene3D" id="1.10.600.10">
    <property type="entry name" value="Farnesyl Diphosphate Synthase"/>
    <property type="match status" value="1"/>
</dbReference>
<feature type="domain" description="Terpene synthase metal-binding" evidence="6">
    <location>
        <begin position="191"/>
        <end position="291"/>
    </location>
</feature>
<evidence type="ECO:0000313" key="7">
    <source>
        <dbReference type="EMBL" id="RDY05320.1"/>
    </source>
</evidence>
<evidence type="ECO:0000313" key="8">
    <source>
        <dbReference type="Proteomes" id="UP000257109"/>
    </source>
</evidence>
<keyword evidence="2" id="KW-0479">Metal-binding</keyword>
<keyword evidence="4" id="KW-0456">Lyase</keyword>
<feature type="domain" description="Terpene synthase N-terminal" evidence="5">
    <location>
        <begin position="1"/>
        <end position="111"/>
    </location>
</feature>
<dbReference type="OrthoDB" id="1921927at2759"/>
<gene>
    <name evidence="7" type="ORF">CR513_10867</name>
</gene>
<evidence type="ECO:0000256" key="1">
    <source>
        <dbReference type="ARBA" id="ARBA00001946"/>
    </source>
</evidence>